<protein>
    <submittedName>
        <fullName evidence="1">Uncharacterized protein</fullName>
    </submittedName>
</protein>
<dbReference type="AlphaFoldDB" id="A0A0K2U059"/>
<proteinExistence type="predicted"/>
<sequence>MIKYWNLFFCPNSSKICTNNILTTKNRKDLATSPSSMTTRDSKYKLQYNIVYIIGGKICIAHGCLSKYRATKSGSIETGPGNIIIPNRRMSHKENFGVKPYPAKIRNLHNILHFVNFILSPLIIKLNLRILTKFVVKILT</sequence>
<accession>A0A0K2U059</accession>
<organism evidence="1">
    <name type="scientific">Lepeophtheirus salmonis</name>
    <name type="common">Salmon louse</name>
    <name type="synonym">Caligus salmonis</name>
    <dbReference type="NCBI Taxonomy" id="72036"/>
    <lineage>
        <taxon>Eukaryota</taxon>
        <taxon>Metazoa</taxon>
        <taxon>Ecdysozoa</taxon>
        <taxon>Arthropoda</taxon>
        <taxon>Crustacea</taxon>
        <taxon>Multicrustacea</taxon>
        <taxon>Hexanauplia</taxon>
        <taxon>Copepoda</taxon>
        <taxon>Siphonostomatoida</taxon>
        <taxon>Caligidae</taxon>
        <taxon>Lepeophtheirus</taxon>
    </lineage>
</organism>
<evidence type="ECO:0000313" key="1">
    <source>
        <dbReference type="EMBL" id="CDW31021.1"/>
    </source>
</evidence>
<dbReference type="EMBL" id="HACA01013660">
    <property type="protein sequence ID" value="CDW31021.1"/>
    <property type="molecule type" value="Transcribed_RNA"/>
</dbReference>
<name>A0A0K2U059_LEPSM</name>
<reference evidence="1" key="1">
    <citation type="submission" date="2014-05" db="EMBL/GenBank/DDBJ databases">
        <authorList>
            <person name="Chronopoulou M."/>
        </authorList>
    </citation>
    <scope>NUCLEOTIDE SEQUENCE</scope>
    <source>
        <tissue evidence="1">Whole organism</tissue>
    </source>
</reference>